<name>A0ABU6NAV6_9BACI</name>
<sequence length="236" mass="27293">MTLLEGEVYILNEKATSGLPQRIGERCVIIDCLSDSLTYDYEIEFDDSTTAKVKESELNKLTPDDVEWMSYIFTANKVKYGNEIAKIKKIDYLNRFAEILFKDGSSITASFYGLKPIEMEVDSVEEFKFRVEDKVKTHTQDEQCNGLIGSVVSTVLTDDNIREYKVLTGDNIYFFEECELELVEESTQELPFSDIDEDNTIPEDLLSVFFDHYKNDDDTYTIPKQLLINMLTQMYE</sequence>
<dbReference type="Proteomes" id="UP001330749">
    <property type="component" value="Unassembled WGS sequence"/>
</dbReference>
<dbReference type="EMBL" id="JARMQG010000084">
    <property type="protein sequence ID" value="MED3562398.1"/>
    <property type="molecule type" value="Genomic_DNA"/>
</dbReference>
<dbReference type="RefSeq" id="WP_327967321.1">
    <property type="nucleotide sequence ID" value="NZ_JARMQG010000084.1"/>
</dbReference>
<protein>
    <submittedName>
        <fullName evidence="1">Uncharacterized protein</fullName>
    </submittedName>
</protein>
<comment type="caution">
    <text evidence="1">The sequence shown here is derived from an EMBL/GenBank/DDBJ whole genome shotgun (WGS) entry which is preliminary data.</text>
</comment>
<proteinExistence type="predicted"/>
<accession>A0ABU6NAV6</accession>
<evidence type="ECO:0000313" key="2">
    <source>
        <dbReference type="Proteomes" id="UP001330749"/>
    </source>
</evidence>
<dbReference type="Gene3D" id="2.30.30.40">
    <property type="entry name" value="SH3 Domains"/>
    <property type="match status" value="1"/>
</dbReference>
<keyword evidence="2" id="KW-1185">Reference proteome</keyword>
<organism evidence="1 2">
    <name type="scientific">Bacillus xiapuensis</name>
    <dbReference type="NCBI Taxonomy" id="2014075"/>
    <lineage>
        <taxon>Bacteria</taxon>
        <taxon>Bacillati</taxon>
        <taxon>Bacillota</taxon>
        <taxon>Bacilli</taxon>
        <taxon>Bacillales</taxon>
        <taxon>Bacillaceae</taxon>
        <taxon>Bacillus</taxon>
    </lineage>
</organism>
<reference evidence="1 2" key="1">
    <citation type="submission" date="2023-03" db="EMBL/GenBank/DDBJ databases">
        <title>Bacillus Genome Sequencing.</title>
        <authorList>
            <person name="Dunlap C."/>
        </authorList>
    </citation>
    <scope>NUCLEOTIDE SEQUENCE [LARGE SCALE GENOMIC DNA]</scope>
    <source>
        <strain evidence="1 2">B-14544</strain>
    </source>
</reference>
<gene>
    <name evidence="1" type="ORF">P4447_08010</name>
</gene>
<evidence type="ECO:0000313" key="1">
    <source>
        <dbReference type="EMBL" id="MED3562398.1"/>
    </source>
</evidence>